<dbReference type="RefSeq" id="WP_191258309.1">
    <property type="nucleotide sequence ID" value="NZ_BNAY01000009.1"/>
</dbReference>
<dbReference type="SUPFAM" id="SSF48452">
    <property type="entry name" value="TPR-like"/>
    <property type="match status" value="1"/>
</dbReference>
<dbReference type="InterPro" id="IPR011990">
    <property type="entry name" value="TPR-like_helical_dom_sf"/>
</dbReference>
<evidence type="ECO:0000259" key="3">
    <source>
        <dbReference type="PROSITE" id="PS50043"/>
    </source>
</evidence>
<evidence type="ECO:0000256" key="2">
    <source>
        <dbReference type="ARBA" id="ARBA00022840"/>
    </source>
</evidence>
<dbReference type="PRINTS" id="PR00038">
    <property type="entry name" value="HTHLUXR"/>
</dbReference>
<dbReference type="InterPro" id="IPR000792">
    <property type="entry name" value="Tscrpt_reg_LuxR_C"/>
</dbReference>
<dbReference type="Proteomes" id="UP000635387">
    <property type="component" value="Unassembled WGS sequence"/>
</dbReference>
<dbReference type="Pfam" id="PF00196">
    <property type="entry name" value="GerE"/>
    <property type="match status" value="1"/>
</dbReference>
<dbReference type="Gene3D" id="1.10.10.10">
    <property type="entry name" value="Winged helix-like DNA-binding domain superfamily/Winged helix DNA-binding domain"/>
    <property type="match status" value="1"/>
</dbReference>
<dbReference type="SUPFAM" id="SSF52540">
    <property type="entry name" value="P-loop containing nucleoside triphosphate hydrolases"/>
    <property type="match status" value="1"/>
</dbReference>
<dbReference type="Pfam" id="PF14559">
    <property type="entry name" value="TPR_19"/>
    <property type="match status" value="1"/>
</dbReference>
<dbReference type="PANTHER" id="PTHR16305">
    <property type="entry name" value="TESTICULAR SOLUBLE ADENYLYL CYCLASE"/>
    <property type="match status" value="1"/>
</dbReference>
<dbReference type="Pfam" id="PF13191">
    <property type="entry name" value="AAA_16"/>
    <property type="match status" value="1"/>
</dbReference>
<proteinExistence type="predicted"/>
<keyword evidence="5" id="KW-1185">Reference proteome</keyword>
<gene>
    <name evidence="4" type="ORF">GCM10017790_65900</name>
</gene>
<dbReference type="InterPro" id="IPR016032">
    <property type="entry name" value="Sig_transdc_resp-reg_C-effctor"/>
</dbReference>
<dbReference type="CDD" id="cd06170">
    <property type="entry name" value="LuxR_C_like"/>
    <property type="match status" value="1"/>
</dbReference>
<protein>
    <recommendedName>
        <fullName evidence="3">HTH luxR-type domain-containing protein</fullName>
    </recommendedName>
</protein>
<dbReference type="SUPFAM" id="SSF46894">
    <property type="entry name" value="C-terminal effector domain of the bipartite response regulators"/>
    <property type="match status" value="1"/>
</dbReference>
<keyword evidence="2" id="KW-0067">ATP-binding</keyword>
<name>A0ABQ3M1T8_9PSEU</name>
<dbReference type="PANTHER" id="PTHR16305:SF35">
    <property type="entry name" value="TRANSCRIPTIONAL ACTIVATOR DOMAIN"/>
    <property type="match status" value="1"/>
</dbReference>
<feature type="domain" description="HTH luxR-type" evidence="3">
    <location>
        <begin position="874"/>
        <end position="939"/>
    </location>
</feature>
<sequence length="945" mass="99974">MRHRDEPTLERERELGRIEAALDSATAGEGRVVVIEGRAGIGKTRLLQETHALAKGRGFDRLRACGDTLEGAMAWGVVRQLVEHSISRHSGENRGKILAGPSGAALRALDAAAADPSEAELARTLHALWWVAVDLSSVRPLLIAVDDAHWADPSSLRFLVYLSRRIADLPIALVVATRPPAENAGPLVLSSFSRQVERVLPKALSPEALAELVAARGVVPDWAVVTSLHAASGGNPFLVRVLVDELDALGLPLGAVATAGEVGKLGPSTVFRTMLGRLPDDAVALAGAVAILGPGGDPWQAGALAKLDAAGLSAAVEALISATVFTAGGDHLVFVHPVVREAVLAELGPIARAALHADAAKALCAARAPADRVAVHLVRAPRGTLPDSAGILREAAATLLSAGDAGTAAAHLRRAVDESPDDAALRAELGNALLRTGEAAEARRHLLVAADGVPDAELVAAAASATTVVDGPEAAVAELREAIAARPGGPRDPGRMHLEARLAVIRSFLPHHRRTASDHLSAYASLSGGTPDERTLLGLLAQMGRYEVRPADEVAETACRALANGAYFEDATGSIDTMVGWVVAMLALISADGIDEAGWEIERARQRVREHGSPVEFAMVANAALFLDWRLGNLTLMEAEAEGALAAIGAEEPSPQVIALRATATHFLAYAAMERGDLEAAAEVLARFDGDHADGPRMMPTMWLHEPRALIALAVGNPVLARTQAFLQRDEMRAVGVDPPTIPWRVPAVRAALLLGESDHALELAEEQVIIARKWGTTTEIGAALRLLAHADGDRRLNLLAESVGILERSPARLHLARSLIDLGEALRAARRGTDARALLNRGIELAAECGSAVLRTRAVKALEALGDRPRRTVLADPSSLTASERRVADLAASGRANREIARELFVTPKAVENHLRRIYTKLGIAGRRGLARAEFRMRERRRRT</sequence>
<accession>A0ABQ3M1T8</accession>
<comment type="caution">
    <text evidence="4">The sequence shown here is derived from an EMBL/GenBank/DDBJ whole genome shotgun (WGS) entry which is preliminary data.</text>
</comment>
<organism evidence="4 5">
    <name type="scientific">Amycolatopsis oliviviridis</name>
    <dbReference type="NCBI Taxonomy" id="1471590"/>
    <lineage>
        <taxon>Bacteria</taxon>
        <taxon>Bacillati</taxon>
        <taxon>Actinomycetota</taxon>
        <taxon>Actinomycetes</taxon>
        <taxon>Pseudonocardiales</taxon>
        <taxon>Pseudonocardiaceae</taxon>
        <taxon>Amycolatopsis</taxon>
    </lineage>
</organism>
<evidence type="ECO:0000313" key="5">
    <source>
        <dbReference type="Proteomes" id="UP000635387"/>
    </source>
</evidence>
<dbReference type="SMART" id="SM00421">
    <property type="entry name" value="HTH_LUXR"/>
    <property type="match status" value="1"/>
</dbReference>
<dbReference type="PROSITE" id="PS50043">
    <property type="entry name" value="HTH_LUXR_2"/>
    <property type="match status" value="1"/>
</dbReference>
<reference evidence="5" key="1">
    <citation type="journal article" date="2019" name="Int. J. Syst. Evol. Microbiol.">
        <title>The Global Catalogue of Microorganisms (GCM) 10K type strain sequencing project: providing services to taxonomists for standard genome sequencing and annotation.</title>
        <authorList>
            <consortium name="The Broad Institute Genomics Platform"/>
            <consortium name="The Broad Institute Genome Sequencing Center for Infectious Disease"/>
            <person name="Wu L."/>
            <person name="Ma J."/>
        </authorList>
    </citation>
    <scope>NUCLEOTIDE SEQUENCE [LARGE SCALE GENOMIC DNA]</scope>
    <source>
        <strain evidence="5">CGMCC 4.7683</strain>
    </source>
</reference>
<dbReference type="EMBL" id="BNAY01000009">
    <property type="protein sequence ID" value="GHH31186.1"/>
    <property type="molecule type" value="Genomic_DNA"/>
</dbReference>
<dbReference type="InterPro" id="IPR036388">
    <property type="entry name" value="WH-like_DNA-bd_sf"/>
</dbReference>
<evidence type="ECO:0000313" key="4">
    <source>
        <dbReference type="EMBL" id="GHH31186.1"/>
    </source>
</evidence>
<dbReference type="Gene3D" id="1.25.40.10">
    <property type="entry name" value="Tetratricopeptide repeat domain"/>
    <property type="match status" value="1"/>
</dbReference>
<keyword evidence="1" id="KW-0547">Nucleotide-binding</keyword>
<dbReference type="InterPro" id="IPR027417">
    <property type="entry name" value="P-loop_NTPase"/>
</dbReference>
<dbReference type="InterPro" id="IPR041664">
    <property type="entry name" value="AAA_16"/>
</dbReference>
<evidence type="ECO:0000256" key="1">
    <source>
        <dbReference type="ARBA" id="ARBA00022741"/>
    </source>
</evidence>